<comment type="caution">
    <text evidence="4">The sequence shown here is derived from an EMBL/GenBank/DDBJ whole genome shotgun (WGS) entry which is preliminary data.</text>
</comment>
<reference evidence="4" key="1">
    <citation type="submission" date="2022-12" db="EMBL/GenBank/DDBJ databases">
        <authorList>
            <person name="Wang J."/>
        </authorList>
    </citation>
    <scope>NUCLEOTIDE SEQUENCE</scope>
    <source>
        <strain evidence="4">HY-45-18</strain>
    </source>
</reference>
<dbReference type="Gene3D" id="2.40.420.20">
    <property type="match status" value="1"/>
</dbReference>
<evidence type="ECO:0000313" key="4">
    <source>
        <dbReference type="EMBL" id="MCY6483876.1"/>
    </source>
</evidence>
<accession>A0ABT4CY03</accession>
<organism evidence="4 5">
    <name type="scientific">Clostridium aestuarii</name>
    <dbReference type="NCBI Taxonomy" id="338193"/>
    <lineage>
        <taxon>Bacteria</taxon>
        <taxon>Bacillati</taxon>
        <taxon>Bacillota</taxon>
        <taxon>Clostridia</taxon>
        <taxon>Eubacteriales</taxon>
        <taxon>Clostridiaceae</taxon>
        <taxon>Clostridium</taxon>
    </lineage>
</organism>
<protein>
    <submittedName>
        <fullName evidence="4">HlyD family efflux transporter periplasmic adaptor subunit</fullName>
    </submittedName>
</protein>
<keyword evidence="5" id="KW-1185">Reference proteome</keyword>
<keyword evidence="3" id="KW-1133">Transmembrane helix</keyword>
<dbReference type="PANTHER" id="PTHR32347">
    <property type="entry name" value="EFFLUX SYSTEM COMPONENT YKNX-RELATED"/>
    <property type="match status" value="1"/>
</dbReference>
<dbReference type="Gene3D" id="2.40.30.170">
    <property type="match status" value="1"/>
</dbReference>
<dbReference type="SUPFAM" id="SSF51230">
    <property type="entry name" value="Single hybrid motif"/>
    <property type="match status" value="1"/>
</dbReference>
<evidence type="ECO:0000313" key="5">
    <source>
        <dbReference type="Proteomes" id="UP001078443"/>
    </source>
</evidence>
<evidence type="ECO:0000256" key="1">
    <source>
        <dbReference type="ARBA" id="ARBA00004196"/>
    </source>
</evidence>
<dbReference type="InterPro" id="IPR011053">
    <property type="entry name" value="Single_hybrid_motif"/>
</dbReference>
<evidence type="ECO:0000256" key="2">
    <source>
        <dbReference type="ARBA" id="ARBA00023054"/>
    </source>
</evidence>
<evidence type="ECO:0000256" key="3">
    <source>
        <dbReference type="SAM" id="Phobius"/>
    </source>
</evidence>
<dbReference type="Gene3D" id="2.40.50.100">
    <property type="match status" value="1"/>
</dbReference>
<dbReference type="RefSeq" id="WP_268040151.1">
    <property type="nucleotide sequence ID" value="NZ_JAPQER010000002.1"/>
</dbReference>
<feature type="transmembrane region" description="Helical" evidence="3">
    <location>
        <begin position="16"/>
        <end position="34"/>
    </location>
</feature>
<keyword evidence="3" id="KW-0472">Membrane</keyword>
<name>A0ABT4CY03_9CLOT</name>
<dbReference type="Proteomes" id="UP001078443">
    <property type="component" value="Unassembled WGS sequence"/>
</dbReference>
<comment type="subcellular location">
    <subcellularLocation>
        <location evidence="1">Cell envelope</location>
    </subcellularLocation>
</comment>
<dbReference type="InterPro" id="IPR050465">
    <property type="entry name" value="UPF0194_transport"/>
</dbReference>
<sequence>MANVKKDKKRKKHGKIIIGIIIAAIAMSIIFILPNRMRNNIENSYKTETMKKRDIVNYYSFSGVVESKNRENIIAKEMMQIKEIVVKEGDKVKKDDVVIKASNNIKIKADIDGEISKIYLDENAQVLGGTKLVDIVDYDNLQVSIKVDEYDISSIKIAQEVDVYIDSIGKMIKGVITKISREATNINGVSYFTANIDLQNDKDVRVGMNAESKMLNEKAENVLTLSIEALQFNQENEPYVFIKGDKGIPTEREIKVGINDGLFVEIKSGISSEEIVMIPKKATNSGGEFRPPFAGGNK</sequence>
<keyword evidence="3" id="KW-0812">Transmembrane</keyword>
<proteinExistence type="predicted"/>
<keyword evidence="2" id="KW-0175">Coiled coil</keyword>
<dbReference type="EMBL" id="JAPQER010000002">
    <property type="protein sequence ID" value="MCY6483876.1"/>
    <property type="molecule type" value="Genomic_DNA"/>
</dbReference>
<gene>
    <name evidence="4" type="ORF">OW763_05875</name>
</gene>